<protein>
    <submittedName>
        <fullName evidence="2">Putative signal transducing protein</fullName>
    </submittedName>
</protein>
<dbReference type="Proteomes" id="UP000199423">
    <property type="component" value="Unassembled WGS sequence"/>
</dbReference>
<dbReference type="STRING" id="51670.SAMN04488557_2845"/>
<dbReference type="OrthoDB" id="5297170at2"/>
<evidence type="ECO:0000259" key="1">
    <source>
        <dbReference type="Pfam" id="PF09413"/>
    </source>
</evidence>
<sequence length="77" mass="8473">MRELIVTNDPVLISFTEALLRDQGIEAVVFDRNISLMEGSIGAFPRRLVVPDEVWAKAAEFLKAAGLGDWVVGNESK</sequence>
<dbReference type="AlphaFoldDB" id="A0A1I7NQJ7"/>
<dbReference type="RefSeq" id="WP_092868402.1">
    <property type="nucleotide sequence ID" value="NZ_FPCH01000003.1"/>
</dbReference>
<organism evidence="2 3">
    <name type="scientific">Hyphomicrobium facile</name>
    <dbReference type="NCBI Taxonomy" id="51670"/>
    <lineage>
        <taxon>Bacteria</taxon>
        <taxon>Pseudomonadati</taxon>
        <taxon>Pseudomonadota</taxon>
        <taxon>Alphaproteobacteria</taxon>
        <taxon>Hyphomicrobiales</taxon>
        <taxon>Hyphomicrobiaceae</taxon>
        <taxon>Hyphomicrobium</taxon>
    </lineage>
</organism>
<accession>A0A1I7NQJ7</accession>
<dbReference type="InterPro" id="IPR011322">
    <property type="entry name" value="N-reg_PII-like_a/b"/>
</dbReference>
<dbReference type="EMBL" id="FPCH01000003">
    <property type="protein sequence ID" value="SFV36860.1"/>
    <property type="molecule type" value="Genomic_DNA"/>
</dbReference>
<dbReference type="SUPFAM" id="SSF54913">
    <property type="entry name" value="GlnB-like"/>
    <property type="match status" value="1"/>
</dbReference>
<reference evidence="3" key="1">
    <citation type="submission" date="2016-10" db="EMBL/GenBank/DDBJ databases">
        <authorList>
            <person name="Varghese N."/>
            <person name="Submissions S."/>
        </authorList>
    </citation>
    <scope>NUCLEOTIDE SEQUENCE [LARGE SCALE GENOMIC DNA]</scope>
    <source>
        <strain evidence="3">DSM 1565</strain>
    </source>
</reference>
<gene>
    <name evidence="2" type="ORF">SAMN04488557_2845</name>
</gene>
<keyword evidence="3" id="KW-1185">Reference proteome</keyword>
<name>A0A1I7NQJ7_9HYPH</name>
<proteinExistence type="predicted"/>
<feature type="domain" description="DUF2007" evidence="1">
    <location>
        <begin position="1"/>
        <end position="65"/>
    </location>
</feature>
<dbReference type="Gene3D" id="3.30.70.790">
    <property type="entry name" value="UreE, C-terminal domain"/>
    <property type="match status" value="1"/>
</dbReference>
<evidence type="ECO:0000313" key="3">
    <source>
        <dbReference type="Proteomes" id="UP000199423"/>
    </source>
</evidence>
<dbReference type="Pfam" id="PF09413">
    <property type="entry name" value="DUF2007"/>
    <property type="match status" value="1"/>
</dbReference>
<dbReference type="InterPro" id="IPR018551">
    <property type="entry name" value="DUF2007"/>
</dbReference>
<evidence type="ECO:0000313" key="2">
    <source>
        <dbReference type="EMBL" id="SFV36860.1"/>
    </source>
</evidence>